<name>A0A3B9GZX4_9PROT</name>
<dbReference type="AlphaFoldDB" id="A0A3B9GZX4"/>
<evidence type="ECO:0000313" key="1">
    <source>
        <dbReference type="EMBL" id="HAE27960.1"/>
    </source>
</evidence>
<dbReference type="Gene3D" id="2.60.120.620">
    <property type="entry name" value="q2cbj1_9rhob like domain"/>
    <property type="match status" value="1"/>
</dbReference>
<accession>A0A3B9GZX4</accession>
<protein>
    <recommendedName>
        <fullName evidence="3">Phytanoyl-CoA dioxygenase</fullName>
    </recommendedName>
</protein>
<evidence type="ECO:0008006" key="3">
    <source>
        <dbReference type="Google" id="ProtNLM"/>
    </source>
</evidence>
<dbReference type="GO" id="GO:0005506">
    <property type="term" value="F:iron ion binding"/>
    <property type="evidence" value="ECO:0007669"/>
    <property type="project" value="UniProtKB-ARBA"/>
</dbReference>
<sequence>MSNSTRIISPDQRSAFERDGVICLRNILTRKEIRHLQNAVARQISGLRTSPTGYDFEALASQVWDPDGQVDTGAAERFDMAVMKEMVREDLSARPLKEEDRSEEQGMFFYDVAAWKSDRGVREVAFDSSLPELISDLLGARYLNFWEDTTFVKAPHTRQKTAFHQDLAYFQIDGEQCVIVWIALDPVTQKSGAMQYVRGSHKWGETYAPNVFISQTPFRSSPEKRCPDIEAEPDKYDIVSFDVEPGDVIIHHVKTVHGSGGNRSDSWRRAVSFRYCGDEVRYLDRPGAIQQVGVAHDLNDGDRLFSKDYPVVWPKPWPSLSLSDAYDLLGPAVQSSDEPDRSDAA</sequence>
<dbReference type="PANTHER" id="PTHR20883:SF49">
    <property type="entry name" value="PHYTANOYL-COA DIOXYGENASE"/>
    <property type="match status" value="1"/>
</dbReference>
<dbReference type="SUPFAM" id="SSF51197">
    <property type="entry name" value="Clavaminate synthase-like"/>
    <property type="match status" value="1"/>
</dbReference>
<dbReference type="Proteomes" id="UP000259610">
    <property type="component" value="Unassembled WGS sequence"/>
</dbReference>
<comment type="caution">
    <text evidence="1">The sequence shown here is derived from an EMBL/GenBank/DDBJ whole genome shotgun (WGS) entry which is preliminary data.</text>
</comment>
<gene>
    <name evidence="1" type="ORF">DCG58_12425</name>
</gene>
<dbReference type="EMBL" id="DMAN01000279">
    <property type="protein sequence ID" value="HAE27960.1"/>
    <property type="molecule type" value="Genomic_DNA"/>
</dbReference>
<dbReference type="GO" id="GO:0016706">
    <property type="term" value="F:2-oxoglutarate-dependent dioxygenase activity"/>
    <property type="evidence" value="ECO:0007669"/>
    <property type="project" value="UniProtKB-ARBA"/>
</dbReference>
<dbReference type="PANTHER" id="PTHR20883">
    <property type="entry name" value="PHYTANOYL-COA DIOXYGENASE DOMAIN CONTAINING 1"/>
    <property type="match status" value="1"/>
</dbReference>
<dbReference type="InterPro" id="IPR008775">
    <property type="entry name" value="Phytyl_CoA_dOase-like"/>
</dbReference>
<dbReference type="Pfam" id="PF05721">
    <property type="entry name" value="PhyH"/>
    <property type="match status" value="1"/>
</dbReference>
<reference evidence="1 2" key="1">
    <citation type="journal article" date="2018" name="Nat. Biotechnol.">
        <title>A standardized bacterial taxonomy based on genome phylogeny substantially revises the tree of life.</title>
        <authorList>
            <person name="Parks D.H."/>
            <person name="Chuvochina M."/>
            <person name="Waite D.W."/>
            <person name="Rinke C."/>
            <person name="Skarshewski A."/>
            <person name="Chaumeil P.A."/>
            <person name="Hugenholtz P."/>
        </authorList>
    </citation>
    <scope>NUCLEOTIDE SEQUENCE [LARGE SCALE GENOMIC DNA]</scope>
    <source>
        <strain evidence="1">UBA8733</strain>
    </source>
</reference>
<proteinExistence type="predicted"/>
<evidence type="ECO:0000313" key="2">
    <source>
        <dbReference type="Proteomes" id="UP000259610"/>
    </source>
</evidence>
<organism evidence="1 2">
    <name type="scientific">Hyphomonas adhaerens</name>
    <dbReference type="NCBI Taxonomy" id="81029"/>
    <lineage>
        <taxon>Bacteria</taxon>
        <taxon>Pseudomonadati</taxon>
        <taxon>Pseudomonadota</taxon>
        <taxon>Alphaproteobacteria</taxon>
        <taxon>Hyphomonadales</taxon>
        <taxon>Hyphomonadaceae</taxon>
        <taxon>Hyphomonas</taxon>
    </lineage>
</organism>
<dbReference type="RefSeq" id="WP_272989410.1">
    <property type="nucleotide sequence ID" value="NZ_CALCOC010000254.1"/>
</dbReference>